<dbReference type="EMBL" id="JARXVQ010000001">
    <property type="protein sequence ID" value="MDH6180551.1"/>
    <property type="molecule type" value="Genomic_DNA"/>
</dbReference>
<dbReference type="RefSeq" id="WP_322132900.1">
    <property type="nucleotide sequence ID" value="NZ_CP085036.1"/>
</dbReference>
<gene>
    <name evidence="2" type="ORF">M2152_000733</name>
</gene>
<feature type="transmembrane region" description="Helical" evidence="1">
    <location>
        <begin position="73"/>
        <end position="96"/>
    </location>
</feature>
<reference evidence="2 3" key="1">
    <citation type="submission" date="2023-04" db="EMBL/GenBank/DDBJ databases">
        <title>Genome Encyclopedia of Bacteria and Archaea VI: Functional Genomics of Type Strains.</title>
        <authorList>
            <person name="Whitman W."/>
        </authorList>
    </citation>
    <scope>NUCLEOTIDE SEQUENCE [LARGE SCALE GENOMIC DNA]</scope>
    <source>
        <strain evidence="2 3">SG_E_30_P1</strain>
    </source>
</reference>
<proteinExistence type="predicted"/>
<keyword evidence="1" id="KW-0812">Transmembrane</keyword>
<name>A0ABT6KLE1_9MICO</name>
<feature type="transmembrane region" description="Helical" evidence="1">
    <location>
        <begin position="108"/>
        <end position="130"/>
    </location>
</feature>
<feature type="transmembrane region" description="Helical" evidence="1">
    <location>
        <begin position="38"/>
        <end position="61"/>
    </location>
</feature>
<dbReference type="Proteomes" id="UP001160142">
    <property type="component" value="Unassembled WGS sequence"/>
</dbReference>
<keyword evidence="3" id="KW-1185">Reference proteome</keyword>
<evidence type="ECO:0000256" key="1">
    <source>
        <dbReference type="SAM" id="Phobius"/>
    </source>
</evidence>
<sequence>MKSATILARALVFGAILTVAIAIVGSIVGFLVAGTPGLVSGLLGAGLTALFMALTAATIVVGAKVTKNEPSSVLFFGIVLGGWLIKFVLFIAILLLLRGQPFLEPLVFFFAILAAVIGSLVVDVIAFVGARVPYVGDVPLPGDPSNESRTTPK</sequence>
<keyword evidence="1" id="KW-0472">Membrane</keyword>
<evidence type="ECO:0000313" key="3">
    <source>
        <dbReference type="Proteomes" id="UP001160142"/>
    </source>
</evidence>
<keyword evidence="1" id="KW-1133">Transmembrane helix</keyword>
<comment type="caution">
    <text evidence="2">The sequence shown here is derived from an EMBL/GenBank/DDBJ whole genome shotgun (WGS) entry which is preliminary data.</text>
</comment>
<evidence type="ECO:0000313" key="2">
    <source>
        <dbReference type="EMBL" id="MDH6180551.1"/>
    </source>
</evidence>
<protein>
    <submittedName>
        <fullName evidence="2">Drug/metabolite transporter (DMT)-like permease</fullName>
    </submittedName>
</protein>
<feature type="transmembrane region" description="Helical" evidence="1">
    <location>
        <begin position="12"/>
        <end position="32"/>
    </location>
</feature>
<organism evidence="2 3">
    <name type="scientific">Antiquaquibacter oligotrophicus</name>
    <dbReference type="NCBI Taxonomy" id="2880260"/>
    <lineage>
        <taxon>Bacteria</taxon>
        <taxon>Bacillati</taxon>
        <taxon>Actinomycetota</taxon>
        <taxon>Actinomycetes</taxon>
        <taxon>Micrococcales</taxon>
        <taxon>Microbacteriaceae</taxon>
        <taxon>Antiquaquibacter</taxon>
    </lineage>
</organism>
<accession>A0ABT6KLE1</accession>